<dbReference type="PANTHER" id="PTHR43767:SF1">
    <property type="entry name" value="NONRIBOSOMAL PEPTIDE SYNTHASE PES1 (EUROFUNG)-RELATED"/>
    <property type="match status" value="1"/>
</dbReference>
<dbReference type="PANTHER" id="PTHR43767">
    <property type="entry name" value="LONG-CHAIN-FATTY-ACID--COA LIGASE"/>
    <property type="match status" value="1"/>
</dbReference>
<dbReference type="RefSeq" id="WP_096495150.1">
    <property type="nucleotide sequence ID" value="NZ_CP023445.1"/>
</dbReference>
<accession>A0A290Z8K5</accession>
<dbReference type="AlphaFoldDB" id="A0A290Z8K5"/>
<dbReference type="Proteomes" id="UP000218505">
    <property type="component" value="Chromosome"/>
</dbReference>
<dbReference type="KEGG" id="apre:CNX65_20190"/>
<dbReference type="InterPro" id="IPR050237">
    <property type="entry name" value="ATP-dep_AMP-bd_enzyme"/>
</dbReference>
<dbReference type="InterPro" id="IPR025110">
    <property type="entry name" value="AMP-bd_C"/>
</dbReference>
<name>A0A290Z8K5_9PSEU</name>
<evidence type="ECO:0000313" key="4">
    <source>
        <dbReference type="Proteomes" id="UP000218505"/>
    </source>
</evidence>
<organism evidence="3 4">
    <name type="scientific">Actinosynnema pretiosum</name>
    <dbReference type="NCBI Taxonomy" id="42197"/>
    <lineage>
        <taxon>Bacteria</taxon>
        <taxon>Bacillati</taxon>
        <taxon>Actinomycetota</taxon>
        <taxon>Actinomycetes</taxon>
        <taxon>Pseudonocardiales</taxon>
        <taxon>Pseudonocardiaceae</taxon>
        <taxon>Actinosynnema</taxon>
    </lineage>
</organism>
<dbReference type="InterPro" id="IPR042099">
    <property type="entry name" value="ANL_N_sf"/>
</dbReference>
<dbReference type="Gene3D" id="3.30.300.30">
    <property type="match status" value="1"/>
</dbReference>
<feature type="domain" description="AMP-binding enzyme C-terminal" evidence="2">
    <location>
        <begin position="413"/>
        <end position="487"/>
    </location>
</feature>
<protein>
    <submittedName>
        <fullName evidence="3">AMP-dependent synthetase</fullName>
    </submittedName>
</protein>
<dbReference type="InterPro" id="IPR020845">
    <property type="entry name" value="AMP-binding_CS"/>
</dbReference>
<proteinExistence type="predicted"/>
<dbReference type="GO" id="GO:0016878">
    <property type="term" value="F:acid-thiol ligase activity"/>
    <property type="evidence" value="ECO:0007669"/>
    <property type="project" value="UniProtKB-ARBA"/>
</dbReference>
<keyword evidence="4" id="KW-1185">Reference proteome</keyword>
<dbReference type="InterPro" id="IPR045851">
    <property type="entry name" value="AMP-bd_C_sf"/>
</dbReference>
<dbReference type="CDD" id="cd04433">
    <property type="entry name" value="AFD_class_I"/>
    <property type="match status" value="1"/>
</dbReference>
<gene>
    <name evidence="3" type="ORF">CNX65_20190</name>
</gene>
<evidence type="ECO:0000313" key="3">
    <source>
        <dbReference type="EMBL" id="ATE55315.1"/>
    </source>
</evidence>
<sequence>MPSAQVFPQALLDELAHDPDSPAFERGARATTRGELLDLVRRTASALRGAGAGPGTGVAVAVGVTAEGFAAQIAAHALGCRVVMVRKGLGRAHLPHVVGDVDLLVVDAEGDHPDLRTAAPAAKPVVLETDLPAASRERLTPMGRPGDAALVTYTSGSTGQPKGVVMTYAALSVYWAWQPDRWDARVREHAERYSRFLLFGTLASAVVFEHLGLCLLGGGTAVVPESGLPDLPADFGRLRGTACLLTVPRLHHVLDAVRAGGVDTSSLRLLLVAGSPLAPHRMAQAHELLGDVVRQAYGQTETGMLTVLTAEDVRRHPDAVRSVGRPWAGVRVRVVDGDGADVPTGVAGEVLVRVDCASAGYWRDPERTAEVLRDGWVRTRDLGELDAEGFLHLTGRARDVIIVDAVLHHAGAIERVLAGHPDVDQAYAVGAPDERTGEAVHAFVVPRAGATPDADALRGLVAGELGAGARPRTVTAVAAVPLLPGGKPDKKALLALLDRAG</sequence>
<evidence type="ECO:0000259" key="2">
    <source>
        <dbReference type="Pfam" id="PF13193"/>
    </source>
</evidence>
<dbReference type="SUPFAM" id="SSF56801">
    <property type="entry name" value="Acetyl-CoA synthetase-like"/>
    <property type="match status" value="1"/>
</dbReference>
<dbReference type="PROSITE" id="PS00455">
    <property type="entry name" value="AMP_BINDING"/>
    <property type="match status" value="1"/>
</dbReference>
<dbReference type="EMBL" id="CP023445">
    <property type="protein sequence ID" value="ATE55315.1"/>
    <property type="molecule type" value="Genomic_DNA"/>
</dbReference>
<reference evidence="3" key="1">
    <citation type="submission" date="2017-09" db="EMBL/GenBank/DDBJ databases">
        <title>Complete Genome Sequence of ansamitocin-producing Bacterium Actinosynnema pretiosum X47.</title>
        <authorList>
            <person name="Cao G."/>
            <person name="Zong G."/>
            <person name="Zhong C."/>
            <person name="Fu J."/>
        </authorList>
    </citation>
    <scope>NUCLEOTIDE SEQUENCE [LARGE SCALE GENOMIC DNA]</scope>
    <source>
        <strain evidence="3">X47</strain>
    </source>
</reference>
<dbReference type="Pfam" id="PF13193">
    <property type="entry name" value="AMP-binding_C"/>
    <property type="match status" value="1"/>
</dbReference>
<evidence type="ECO:0000259" key="1">
    <source>
        <dbReference type="Pfam" id="PF00501"/>
    </source>
</evidence>
<feature type="domain" description="AMP-dependent synthetase/ligase" evidence="1">
    <location>
        <begin position="16"/>
        <end position="362"/>
    </location>
</feature>
<dbReference type="Pfam" id="PF00501">
    <property type="entry name" value="AMP-binding"/>
    <property type="match status" value="1"/>
</dbReference>
<dbReference type="Gene3D" id="3.40.50.12780">
    <property type="entry name" value="N-terminal domain of ligase-like"/>
    <property type="match status" value="1"/>
</dbReference>
<dbReference type="InterPro" id="IPR000873">
    <property type="entry name" value="AMP-dep_synth/lig_dom"/>
</dbReference>